<sequence>MCNGFIVHSEGFPGLPQSSAGPLSLAMSDLNIWEANLSPSPERDEAGNQPLCRAEEDFFCFLSITFPHILAIYDFIVCFILSPLNSNYTVMFFTSQKLLY</sequence>
<name>A0A3Q3SUD4_9TELE</name>
<dbReference type="GeneTree" id="ENSGT00940000178856"/>
<accession>A0A3Q3SUD4</accession>
<dbReference type="Proteomes" id="UP000261640">
    <property type="component" value="Unplaced"/>
</dbReference>
<protein>
    <submittedName>
        <fullName evidence="2">Uncharacterized protein</fullName>
    </submittedName>
</protein>
<keyword evidence="3" id="KW-1185">Reference proteome</keyword>
<keyword evidence="1" id="KW-0472">Membrane</keyword>
<dbReference type="AlphaFoldDB" id="A0A3Q3SUD4"/>
<evidence type="ECO:0000256" key="1">
    <source>
        <dbReference type="SAM" id="Phobius"/>
    </source>
</evidence>
<reference evidence="2" key="1">
    <citation type="submission" date="2025-08" db="UniProtKB">
        <authorList>
            <consortium name="Ensembl"/>
        </authorList>
    </citation>
    <scope>IDENTIFICATION</scope>
</reference>
<evidence type="ECO:0000313" key="2">
    <source>
        <dbReference type="Ensembl" id="ENSMAMP00000030745.1"/>
    </source>
</evidence>
<keyword evidence="1" id="KW-0812">Transmembrane</keyword>
<reference evidence="2" key="2">
    <citation type="submission" date="2025-09" db="UniProtKB">
        <authorList>
            <consortium name="Ensembl"/>
        </authorList>
    </citation>
    <scope>IDENTIFICATION</scope>
</reference>
<proteinExistence type="predicted"/>
<dbReference type="Ensembl" id="ENSMAMT00000031548.2">
    <property type="protein sequence ID" value="ENSMAMP00000030745.1"/>
    <property type="gene ID" value="ENSMAMG00000020724.2"/>
</dbReference>
<evidence type="ECO:0000313" key="3">
    <source>
        <dbReference type="Proteomes" id="UP000261640"/>
    </source>
</evidence>
<feature type="transmembrane region" description="Helical" evidence="1">
    <location>
        <begin position="58"/>
        <end position="82"/>
    </location>
</feature>
<organism evidence="2 3">
    <name type="scientific">Mastacembelus armatus</name>
    <name type="common">zig-zag eel</name>
    <dbReference type="NCBI Taxonomy" id="205130"/>
    <lineage>
        <taxon>Eukaryota</taxon>
        <taxon>Metazoa</taxon>
        <taxon>Chordata</taxon>
        <taxon>Craniata</taxon>
        <taxon>Vertebrata</taxon>
        <taxon>Euteleostomi</taxon>
        <taxon>Actinopterygii</taxon>
        <taxon>Neopterygii</taxon>
        <taxon>Teleostei</taxon>
        <taxon>Neoteleostei</taxon>
        <taxon>Acanthomorphata</taxon>
        <taxon>Anabantaria</taxon>
        <taxon>Synbranchiformes</taxon>
        <taxon>Mastacembelidae</taxon>
        <taxon>Mastacembelus</taxon>
    </lineage>
</organism>
<keyword evidence="1" id="KW-1133">Transmembrane helix</keyword>
<dbReference type="InParanoid" id="A0A3Q3SUD4"/>